<reference evidence="5 6" key="1">
    <citation type="submission" date="2019-05" db="EMBL/GenBank/DDBJ databases">
        <title>Flagellimonas sp. AsT0115, sp. nov., isolated from a marine red algae, Asparagopsis taxiformis.</title>
        <authorList>
            <person name="Kim J."/>
            <person name="Jeong S.E."/>
            <person name="Jeon C.O."/>
        </authorList>
    </citation>
    <scope>NUCLEOTIDE SEQUENCE [LARGE SCALE GENOMIC DNA]</scope>
    <source>
        <strain evidence="5 6">AsT0115</strain>
    </source>
</reference>
<name>A0ABY2WPX1_9FLAO</name>
<dbReference type="PANTHER" id="PTHR30146">
    <property type="entry name" value="LACI-RELATED TRANSCRIPTIONAL REPRESSOR"/>
    <property type="match status" value="1"/>
</dbReference>
<keyword evidence="6" id="KW-1185">Reference proteome</keyword>
<evidence type="ECO:0000259" key="4">
    <source>
        <dbReference type="PROSITE" id="PS50932"/>
    </source>
</evidence>
<dbReference type="PROSITE" id="PS50932">
    <property type="entry name" value="HTH_LACI_2"/>
    <property type="match status" value="1"/>
</dbReference>
<dbReference type="InterPro" id="IPR025997">
    <property type="entry name" value="SBP_2_dom"/>
</dbReference>
<gene>
    <name evidence="5" type="ORF">FGG15_05635</name>
</gene>
<comment type="caution">
    <text evidence="5">The sequence shown here is derived from an EMBL/GenBank/DDBJ whole genome shotgun (WGS) entry which is preliminary data.</text>
</comment>
<keyword evidence="3" id="KW-0804">Transcription</keyword>
<dbReference type="SMART" id="SM00354">
    <property type="entry name" value="HTH_LACI"/>
    <property type="match status" value="1"/>
</dbReference>
<dbReference type="SUPFAM" id="SSF47413">
    <property type="entry name" value="lambda repressor-like DNA-binding domains"/>
    <property type="match status" value="1"/>
</dbReference>
<keyword evidence="1" id="KW-0805">Transcription regulation</keyword>
<protein>
    <submittedName>
        <fullName evidence="5">LacI family transcriptional regulator</fullName>
    </submittedName>
</protein>
<dbReference type="Proteomes" id="UP000751614">
    <property type="component" value="Unassembled WGS sequence"/>
</dbReference>
<evidence type="ECO:0000313" key="6">
    <source>
        <dbReference type="Proteomes" id="UP000751614"/>
    </source>
</evidence>
<sequence length="343" mass="38928">MKKNTTIKDIAKLAGVSIGTVDRVLHNRGRVSKKALDKVNQALKELEYTPNPIARSLRNNVVYTIHILIPDAKQDPYWEPCMKGVSELMDEFAAFDLNFSLHTFDPSKPKSFLGAGNKILGEDPDALLFVPLFGKESTQLQKELNDRNILSTTFNSPVWEHVHHHVGQDLFLSGRVGAKLVSNLIDKPCEIAIIHVEEAYNNAAHMQEKENGFRSYFEEQHTDFKILTLILGSKEIRNNFDATVKKHPHIEAYFITTSRTYEVANAIHKLGIKKPVIGYDLLPENVVCLHNDKVQFLIHQAPRQQAYLGLRSLVEKLLFNKELAKVELLPIDIINSENVKSYL</sequence>
<dbReference type="Gene3D" id="3.40.50.2300">
    <property type="match status" value="2"/>
</dbReference>
<organism evidence="5 6">
    <name type="scientific">Flagellimonas algicola</name>
    <dbReference type="NCBI Taxonomy" id="2583815"/>
    <lineage>
        <taxon>Bacteria</taxon>
        <taxon>Pseudomonadati</taxon>
        <taxon>Bacteroidota</taxon>
        <taxon>Flavobacteriia</taxon>
        <taxon>Flavobacteriales</taxon>
        <taxon>Flavobacteriaceae</taxon>
        <taxon>Flagellimonas</taxon>
    </lineage>
</organism>
<dbReference type="CDD" id="cd01392">
    <property type="entry name" value="HTH_LacI"/>
    <property type="match status" value="1"/>
</dbReference>
<dbReference type="InterPro" id="IPR028082">
    <property type="entry name" value="Peripla_BP_I"/>
</dbReference>
<dbReference type="EMBL" id="VCNI01000001">
    <property type="protein sequence ID" value="TMU57030.1"/>
    <property type="molecule type" value="Genomic_DNA"/>
</dbReference>
<dbReference type="InterPro" id="IPR010982">
    <property type="entry name" value="Lambda_DNA-bd_dom_sf"/>
</dbReference>
<evidence type="ECO:0000313" key="5">
    <source>
        <dbReference type="EMBL" id="TMU57030.1"/>
    </source>
</evidence>
<dbReference type="RefSeq" id="WP_138834082.1">
    <property type="nucleotide sequence ID" value="NZ_VCNI01000001.1"/>
</dbReference>
<feature type="domain" description="HTH lacI-type" evidence="4">
    <location>
        <begin position="5"/>
        <end position="59"/>
    </location>
</feature>
<accession>A0ABY2WPX1</accession>
<evidence type="ECO:0000256" key="2">
    <source>
        <dbReference type="ARBA" id="ARBA00023125"/>
    </source>
</evidence>
<proteinExistence type="predicted"/>
<evidence type="ECO:0000256" key="1">
    <source>
        <dbReference type="ARBA" id="ARBA00023015"/>
    </source>
</evidence>
<dbReference type="SUPFAM" id="SSF53822">
    <property type="entry name" value="Periplasmic binding protein-like I"/>
    <property type="match status" value="1"/>
</dbReference>
<dbReference type="Pfam" id="PF13407">
    <property type="entry name" value="Peripla_BP_4"/>
    <property type="match status" value="1"/>
</dbReference>
<dbReference type="PANTHER" id="PTHR30146:SF144">
    <property type="entry name" value="LACI-FAMILY TRANSCRIPTION REGULATOR"/>
    <property type="match status" value="1"/>
</dbReference>
<dbReference type="Gene3D" id="1.10.260.40">
    <property type="entry name" value="lambda repressor-like DNA-binding domains"/>
    <property type="match status" value="1"/>
</dbReference>
<evidence type="ECO:0000256" key="3">
    <source>
        <dbReference type="ARBA" id="ARBA00023163"/>
    </source>
</evidence>
<keyword evidence="2" id="KW-0238">DNA-binding</keyword>
<dbReference type="PROSITE" id="PS00356">
    <property type="entry name" value="HTH_LACI_1"/>
    <property type="match status" value="1"/>
</dbReference>
<dbReference type="Pfam" id="PF00356">
    <property type="entry name" value="LacI"/>
    <property type="match status" value="1"/>
</dbReference>
<dbReference type="InterPro" id="IPR000843">
    <property type="entry name" value="HTH_LacI"/>
</dbReference>